<name>A0A9R1UI15_LACSA</name>
<evidence type="ECO:0008006" key="3">
    <source>
        <dbReference type="Google" id="ProtNLM"/>
    </source>
</evidence>
<keyword evidence="2" id="KW-1185">Reference proteome</keyword>
<comment type="caution">
    <text evidence="1">The sequence shown here is derived from an EMBL/GenBank/DDBJ whole genome shotgun (WGS) entry which is preliminary data.</text>
</comment>
<sequence>MIIHAKKRPLLTMLEMVRLSVTRRVSIMHNVHESWDSLIFPTIIKKLETFGDHYRLWSVISSGGGVFETRSTYEYYCVDILWELLGISCVHAIASMFNQQKPEDFINSWFSIERFESSYDIFYNL</sequence>
<dbReference type="EMBL" id="NBSK02000009">
    <property type="protein sequence ID" value="KAJ0187413.1"/>
    <property type="molecule type" value="Genomic_DNA"/>
</dbReference>
<organism evidence="1 2">
    <name type="scientific">Lactuca sativa</name>
    <name type="common">Garden lettuce</name>
    <dbReference type="NCBI Taxonomy" id="4236"/>
    <lineage>
        <taxon>Eukaryota</taxon>
        <taxon>Viridiplantae</taxon>
        <taxon>Streptophyta</taxon>
        <taxon>Embryophyta</taxon>
        <taxon>Tracheophyta</taxon>
        <taxon>Spermatophyta</taxon>
        <taxon>Magnoliopsida</taxon>
        <taxon>eudicotyledons</taxon>
        <taxon>Gunneridae</taxon>
        <taxon>Pentapetalae</taxon>
        <taxon>asterids</taxon>
        <taxon>campanulids</taxon>
        <taxon>Asterales</taxon>
        <taxon>Asteraceae</taxon>
        <taxon>Cichorioideae</taxon>
        <taxon>Cichorieae</taxon>
        <taxon>Lactucinae</taxon>
        <taxon>Lactuca</taxon>
    </lineage>
</organism>
<evidence type="ECO:0000313" key="2">
    <source>
        <dbReference type="Proteomes" id="UP000235145"/>
    </source>
</evidence>
<gene>
    <name evidence="1" type="ORF">LSAT_V11C900501990</name>
</gene>
<accession>A0A9R1UI15</accession>
<proteinExistence type="predicted"/>
<evidence type="ECO:0000313" key="1">
    <source>
        <dbReference type="EMBL" id="KAJ0187413.1"/>
    </source>
</evidence>
<protein>
    <recommendedName>
        <fullName evidence="3">SWIM-type domain-containing protein</fullName>
    </recommendedName>
</protein>
<reference evidence="1 2" key="1">
    <citation type="journal article" date="2017" name="Nat. Commun.">
        <title>Genome assembly with in vitro proximity ligation data and whole-genome triplication in lettuce.</title>
        <authorList>
            <person name="Reyes-Chin-Wo S."/>
            <person name="Wang Z."/>
            <person name="Yang X."/>
            <person name="Kozik A."/>
            <person name="Arikit S."/>
            <person name="Song C."/>
            <person name="Xia L."/>
            <person name="Froenicke L."/>
            <person name="Lavelle D.O."/>
            <person name="Truco M.J."/>
            <person name="Xia R."/>
            <person name="Zhu S."/>
            <person name="Xu C."/>
            <person name="Xu H."/>
            <person name="Xu X."/>
            <person name="Cox K."/>
            <person name="Korf I."/>
            <person name="Meyers B.C."/>
            <person name="Michelmore R.W."/>
        </authorList>
    </citation>
    <scope>NUCLEOTIDE SEQUENCE [LARGE SCALE GENOMIC DNA]</scope>
    <source>
        <strain evidence="2">cv. Salinas</strain>
        <tissue evidence="1">Seedlings</tissue>
    </source>
</reference>
<dbReference type="Proteomes" id="UP000235145">
    <property type="component" value="Unassembled WGS sequence"/>
</dbReference>
<dbReference type="AlphaFoldDB" id="A0A9R1UI15"/>